<dbReference type="InterPro" id="IPR051272">
    <property type="entry name" value="RIO-type_Ser/Thr_kinase"/>
</dbReference>
<evidence type="ECO:0000256" key="1">
    <source>
        <dbReference type="ARBA" id="ARBA00009196"/>
    </source>
</evidence>
<accession>A0A127BBH7</accession>
<dbReference type="Proteomes" id="UP001571980">
    <property type="component" value="Unassembled WGS sequence"/>
</dbReference>
<reference evidence="14 16" key="3">
    <citation type="submission" date="2023-03" db="EMBL/GenBank/DDBJ databases">
        <title>Speciation in Pyrococcus: adaptation to high temperature as a mechanism.</title>
        <authorList>
            <person name="Gu J."/>
        </authorList>
    </citation>
    <scope>NUCLEOTIDE SEQUENCE [LARGE SCALE GENOMIC DNA]</scope>
    <source>
        <strain evidence="14 16">LMOA34</strain>
    </source>
</reference>
<evidence type="ECO:0000256" key="9">
    <source>
        <dbReference type="ARBA" id="ARBA00022842"/>
    </source>
</evidence>
<evidence type="ECO:0000256" key="5">
    <source>
        <dbReference type="ARBA" id="ARBA00022723"/>
    </source>
</evidence>
<keyword evidence="16" id="KW-1185">Reference proteome</keyword>
<dbReference type="InterPro" id="IPR018935">
    <property type="entry name" value="RIO_kinase_CS"/>
</dbReference>
<proteinExistence type="inferred from homology"/>
<keyword evidence="7 14" id="KW-0418">Kinase</keyword>
<dbReference type="EMBL" id="CP010835">
    <property type="protein sequence ID" value="AMM54607.1"/>
    <property type="molecule type" value="Genomic_DNA"/>
</dbReference>
<sequence>MERLDREIAEVLGLTEKREKDSELFKVFSEVFDRTTVETISYFYRRGKIERLYGVLSTGKEANVFAGYDAKGNRIAVKIYRTYTTEFRRIWEYLAADPRVGYLPKDIRKLVFVWTRREFKNLQRAMKYAVRAPEPIAFRNNILIMEYIGDEMPAPRLKDVEKDLELKDFEELYDFAIGAIEKLWKRGDMVHGDLSEYNILIWNEPVIIDWSQATVKRNRMSLTLLYRDIRNIINYFGKKGVSVEDPEEKFRELAGDELWERNLRSL</sequence>
<dbReference type="STRING" id="1609559.TQ32_09015"/>
<evidence type="ECO:0000259" key="12">
    <source>
        <dbReference type="PROSITE" id="PS50011"/>
    </source>
</evidence>
<evidence type="ECO:0000256" key="3">
    <source>
        <dbReference type="ARBA" id="ARBA00022527"/>
    </source>
</evidence>
<dbReference type="SUPFAM" id="SSF56112">
    <property type="entry name" value="Protein kinase-like (PK-like)"/>
    <property type="match status" value="1"/>
</dbReference>
<dbReference type="OrthoDB" id="31344at2157"/>
<dbReference type="SMART" id="SM00090">
    <property type="entry name" value="RIO"/>
    <property type="match status" value="1"/>
</dbReference>
<dbReference type="Gene3D" id="3.30.200.20">
    <property type="entry name" value="Phosphorylase Kinase, domain 1"/>
    <property type="match status" value="1"/>
</dbReference>
<dbReference type="AlphaFoldDB" id="A0A127BBH7"/>
<dbReference type="GO" id="GO:0046872">
    <property type="term" value="F:metal ion binding"/>
    <property type="evidence" value="ECO:0007669"/>
    <property type="project" value="UniProtKB-KW"/>
</dbReference>
<dbReference type="PROSITE" id="PS00109">
    <property type="entry name" value="PROTEIN_KINASE_TYR"/>
    <property type="match status" value="1"/>
</dbReference>
<organism evidence="13 15">
    <name type="scientific">Pyrococcus kukulkanii</name>
    <dbReference type="NCBI Taxonomy" id="1609559"/>
    <lineage>
        <taxon>Archaea</taxon>
        <taxon>Methanobacteriati</taxon>
        <taxon>Methanobacteriota</taxon>
        <taxon>Thermococci</taxon>
        <taxon>Thermococcales</taxon>
        <taxon>Thermococcaceae</taxon>
        <taxon>Pyrococcus</taxon>
    </lineage>
</organism>
<dbReference type="PROSITE" id="PS50011">
    <property type="entry name" value="PROTEIN_KINASE_DOM"/>
    <property type="match status" value="1"/>
</dbReference>
<dbReference type="GeneID" id="28491975"/>
<dbReference type="InterPro" id="IPR008266">
    <property type="entry name" value="Tyr_kinase_AS"/>
</dbReference>
<keyword evidence="5" id="KW-0479">Metal-binding</keyword>
<reference evidence="13 15" key="2">
    <citation type="journal article" date="2016" name="Int. J. Syst. Evol. Microbiol.">
        <title>Pyrococcus kukulkanii sp. nov., a hyperthermophilic, piezophilic archaeon isolated from a deep-sea hydrothermal vent.</title>
        <authorList>
            <person name="Callac N."/>
            <person name="Oger P."/>
            <person name="Lesongeur F."/>
            <person name="Rattray J.E."/>
            <person name="Vannier P."/>
            <person name="Michoud G."/>
            <person name="Beauverger M."/>
            <person name="Gayet N."/>
            <person name="Rouxel O."/>
            <person name="Jebbar M."/>
            <person name="Godfroy A."/>
        </authorList>
    </citation>
    <scope>NUCLEOTIDE SEQUENCE [LARGE SCALE GENOMIC DNA]</scope>
    <source>
        <strain evidence="13 15">NCB100</strain>
    </source>
</reference>
<dbReference type="EC" id="2.7.11.1" evidence="2"/>
<dbReference type="GO" id="GO:0004674">
    <property type="term" value="F:protein serine/threonine kinase activity"/>
    <property type="evidence" value="ECO:0007669"/>
    <property type="project" value="UniProtKB-KW"/>
</dbReference>
<dbReference type="GO" id="GO:0005524">
    <property type="term" value="F:ATP binding"/>
    <property type="evidence" value="ECO:0007669"/>
    <property type="project" value="UniProtKB-KW"/>
</dbReference>
<dbReference type="PATRIC" id="fig|1609559.3.peg.1874"/>
<dbReference type="InterPro" id="IPR011009">
    <property type="entry name" value="Kinase-like_dom_sf"/>
</dbReference>
<gene>
    <name evidence="14" type="ORF">P8X34_01770</name>
    <name evidence="13" type="ORF">TQ32_09015</name>
</gene>
<name>A0A127BBH7_9EURY</name>
<dbReference type="InterPro" id="IPR018934">
    <property type="entry name" value="RIO_dom"/>
</dbReference>
<keyword evidence="8" id="KW-0067">ATP-binding</keyword>
<dbReference type="Pfam" id="PF01163">
    <property type="entry name" value="RIO1"/>
    <property type="match status" value="1"/>
</dbReference>
<dbReference type="EMBL" id="JARRIG010000001">
    <property type="protein sequence ID" value="MFA4803481.1"/>
    <property type="molecule type" value="Genomic_DNA"/>
</dbReference>
<evidence type="ECO:0000256" key="7">
    <source>
        <dbReference type="ARBA" id="ARBA00022777"/>
    </source>
</evidence>
<reference evidence="15" key="1">
    <citation type="submission" date="2015-02" db="EMBL/GenBank/DDBJ databases">
        <title>Pyrococcus kukulkanii sp. nov., a novel hyperthermophilic archaeon isolated from a deep-sea hydrothermal vent at the Guaymas Basin.</title>
        <authorList>
            <person name="Oger P.M."/>
            <person name="Callac N."/>
            <person name="Jebbar M."/>
            <person name="Godfroy A."/>
        </authorList>
    </citation>
    <scope>NUCLEOTIDE SEQUENCE [LARGE SCALE GENOMIC DNA]</scope>
    <source>
        <strain evidence="15">NCB100</strain>
    </source>
</reference>
<evidence type="ECO:0000256" key="11">
    <source>
        <dbReference type="ARBA" id="ARBA00048679"/>
    </source>
</evidence>
<evidence type="ECO:0000256" key="6">
    <source>
        <dbReference type="ARBA" id="ARBA00022741"/>
    </source>
</evidence>
<dbReference type="PROSITE" id="PS01245">
    <property type="entry name" value="RIO1"/>
    <property type="match status" value="1"/>
</dbReference>
<dbReference type="KEGG" id="pyc:TQ32_09015"/>
<dbReference type="CDD" id="cd05145">
    <property type="entry name" value="RIO1_like"/>
    <property type="match status" value="1"/>
</dbReference>
<evidence type="ECO:0000256" key="4">
    <source>
        <dbReference type="ARBA" id="ARBA00022679"/>
    </source>
</evidence>
<keyword evidence="6" id="KW-0547">Nucleotide-binding</keyword>
<evidence type="ECO:0000313" key="16">
    <source>
        <dbReference type="Proteomes" id="UP001571980"/>
    </source>
</evidence>
<evidence type="ECO:0000256" key="10">
    <source>
        <dbReference type="ARBA" id="ARBA00047899"/>
    </source>
</evidence>
<dbReference type="PANTHER" id="PTHR45723">
    <property type="entry name" value="SERINE/THREONINE-PROTEIN KINASE RIO1"/>
    <property type="match status" value="1"/>
</dbReference>
<dbReference type="InterPro" id="IPR000719">
    <property type="entry name" value="Prot_kinase_dom"/>
</dbReference>
<comment type="similarity">
    <text evidence="1">Belongs to the protein kinase superfamily. RIO-type Ser/Thr kinase family.</text>
</comment>
<keyword evidence="4" id="KW-0808">Transferase</keyword>
<keyword evidence="9" id="KW-0460">Magnesium</keyword>
<evidence type="ECO:0000256" key="8">
    <source>
        <dbReference type="ARBA" id="ARBA00022840"/>
    </source>
</evidence>
<dbReference type="RefSeq" id="WP_068323713.1">
    <property type="nucleotide sequence ID" value="NZ_CP010835.1"/>
</dbReference>
<protein>
    <recommendedName>
        <fullName evidence="2">non-specific serine/threonine protein kinase</fullName>
        <ecNumber evidence="2">2.7.11.1</ecNumber>
    </recommendedName>
</protein>
<keyword evidence="3" id="KW-0723">Serine/threonine-protein kinase</keyword>
<dbReference type="InterPro" id="IPR000687">
    <property type="entry name" value="RIO_kinase"/>
</dbReference>
<evidence type="ECO:0000313" key="15">
    <source>
        <dbReference type="Proteomes" id="UP000070587"/>
    </source>
</evidence>
<evidence type="ECO:0000313" key="13">
    <source>
        <dbReference type="EMBL" id="AMM54607.1"/>
    </source>
</evidence>
<feature type="domain" description="Protein kinase" evidence="12">
    <location>
        <begin position="50"/>
        <end position="266"/>
    </location>
</feature>
<evidence type="ECO:0000313" key="14">
    <source>
        <dbReference type="EMBL" id="MFA4803481.1"/>
    </source>
</evidence>
<evidence type="ECO:0000256" key="2">
    <source>
        <dbReference type="ARBA" id="ARBA00012513"/>
    </source>
</evidence>
<dbReference type="Gene3D" id="1.10.510.10">
    <property type="entry name" value="Transferase(Phosphotransferase) domain 1"/>
    <property type="match status" value="1"/>
</dbReference>
<comment type="catalytic activity">
    <reaction evidence="11">
        <text>L-seryl-[protein] + ATP = O-phospho-L-seryl-[protein] + ADP + H(+)</text>
        <dbReference type="Rhea" id="RHEA:17989"/>
        <dbReference type="Rhea" id="RHEA-COMP:9863"/>
        <dbReference type="Rhea" id="RHEA-COMP:11604"/>
        <dbReference type="ChEBI" id="CHEBI:15378"/>
        <dbReference type="ChEBI" id="CHEBI:29999"/>
        <dbReference type="ChEBI" id="CHEBI:30616"/>
        <dbReference type="ChEBI" id="CHEBI:83421"/>
        <dbReference type="ChEBI" id="CHEBI:456216"/>
        <dbReference type="EC" id="2.7.11.1"/>
    </reaction>
</comment>
<dbReference type="Proteomes" id="UP000070587">
    <property type="component" value="Chromosome"/>
</dbReference>
<comment type="catalytic activity">
    <reaction evidence="10">
        <text>L-threonyl-[protein] + ATP = O-phospho-L-threonyl-[protein] + ADP + H(+)</text>
        <dbReference type="Rhea" id="RHEA:46608"/>
        <dbReference type="Rhea" id="RHEA-COMP:11060"/>
        <dbReference type="Rhea" id="RHEA-COMP:11605"/>
        <dbReference type="ChEBI" id="CHEBI:15378"/>
        <dbReference type="ChEBI" id="CHEBI:30013"/>
        <dbReference type="ChEBI" id="CHEBI:30616"/>
        <dbReference type="ChEBI" id="CHEBI:61977"/>
        <dbReference type="ChEBI" id="CHEBI:456216"/>
        <dbReference type="EC" id="2.7.11.1"/>
    </reaction>
</comment>